<sequence>MVFLQLCFGLSGFRASCGSLRCTIGAQFNEPEGVILSPLGRHAYISNAGSKSVTLCDVREDGTGLLENCAVTAGMFDGTGNIGLNSQGTLAFVPDEVLQQLFVCNVSLPTGRLSGCIPSQGTGFVGPSGVELHR</sequence>
<reference evidence="1" key="1">
    <citation type="journal article" date="2020" name="Microbiol. Resour. Announc.">
        <title>Complete Genome Sequence of Novel Psychrotolerant Legionella Strain TUM19329, Isolated from Antarctic Lake Sediment.</title>
        <authorList>
            <person name="Shimada S."/>
            <person name="Nakai R."/>
            <person name="Aoki K."/>
            <person name="Shimoeda N."/>
            <person name="Ohno G."/>
            <person name="Miyazaki Y."/>
            <person name="Kudoh S."/>
            <person name="Imura S."/>
            <person name="Watanabe K."/>
            <person name="Ishii Y."/>
            <person name="Tateda K."/>
        </authorList>
    </citation>
    <scope>NUCLEOTIDE SEQUENCE [LARGE SCALE GENOMIC DNA]</scope>
    <source>
        <strain evidence="1">TUM19329</strain>
    </source>
</reference>
<dbReference type="InterPro" id="IPR015943">
    <property type="entry name" value="WD40/YVTN_repeat-like_dom_sf"/>
</dbReference>
<dbReference type="AlphaFoldDB" id="A0A6F8T1U2"/>
<evidence type="ECO:0008006" key="3">
    <source>
        <dbReference type="Google" id="ProtNLM"/>
    </source>
</evidence>
<gene>
    <name evidence="1" type="ORF">TUM19329_07190</name>
</gene>
<proteinExistence type="predicted"/>
<keyword evidence="2" id="KW-1185">Reference proteome</keyword>
<evidence type="ECO:0000313" key="1">
    <source>
        <dbReference type="EMBL" id="BCA94358.1"/>
    </source>
</evidence>
<dbReference type="Proteomes" id="UP000502894">
    <property type="component" value="Chromosome"/>
</dbReference>
<dbReference type="KEGG" id="lant:TUM19329_07190"/>
<protein>
    <recommendedName>
        <fullName evidence="3">Transmembrane protein</fullName>
    </recommendedName>
</protein>
<organism evidence="1 2">
    <name type="scientific">Legionella antarctica</name>
    <dbReference type="NCBI Taxonomy" id="2708020"/>
    <lineage>
        <taxon>Bacteria</taxon>
        <taxon>Pseudomonadati</taxon>
        <taxon>Pseudomonadota</taxon>
        <taxon>Gammaproteobacteria</taxon>
        <taxon>Legionellales</taxon>
        <taxon>Legionellaceae</taxon>
        <taxon>Legionella</taxon>
    </lineage>
</organism>
<name>A0A6F8T1U2_9GAMM</name>
<dbReference type="SUPFAM" id="SSF63829">
    <property type="entry name" value="Calcium-dependent phosphotriesterase"/>
    <property type="match status" value="1"/>
</dbReference>
<accession>A0A6F8T1U2</accession>
<dbReference type="Gene3D" id="2.130.10.10">
    <property type="entry name" value="YVTN repeat-like/Quinoprotein amine dehydrogenase"/>
    <property type="match status" value="1"/>
</dbReference>
<evidence type="ECO:0000313" key="2">
    <source>
        <dbReference type="Proteomes" id="UP000502894"/>
    </source>
</evidence>
<dbReference type="EMBL" id="AP022839">
    <property type="protein sequence ID" value="BCA94358.1"/>
    <property type="molecule type" value="Genomic_DNA"/>
</dbReference>